<feature type="region of interest" description="Disordered" evidence="1">
    <location>
        <begin position="218"/>
        <end position="372"/>
    </location>
</feature>
<evidence type="ECO:0000313" key="2">
    <source>
        <dbReference type="EMBL" id="PIK43976.1"/>
    </source>
</evidence>
<dbReference type="EMBL" id="MRZV01000810">
    <property type="protein sequence ID" value="PIK43976.1"/>
    <property type="molecule type" value="Genomic_DNA"/>
</dbReference>
<name>A0A2G8K7I7_STIJA</name>
<feature type="compositionally biased region" description="Low complexity" evidence="1">
    <location>
        <begin position="36"/>
        <end position="47"/>
    </location>
</feature>
<dbReference type="AlphaFoldDB" id="A0A2G8K7I7"/>
<feature type="compositionally biased region" description="Polar residues" evidence="1">
    <location>
        <begin position="120"/>
        <end position="145"/>
    </location>
</feature>
<evidence type="ECO:0000256" key="1">
    <source>
        <dbReference type="SAM" id="MobiDB-lite"/>
    </source>
</evidence>
<comment type="caution">
    <text evidence="2">The sequence shown here is derived from an EMBL/GenBank/DDBJ whole genome shotgun (WGS) entry which is preliminary data.</text>
</comment>
<proteinExistence type="predicted"/>
<feature type="compositionally biased region" description="Polar residues" evidence="1">
    <location>
        <begin position="72"/>
        <end position="91"/>
    </location>
</feature>
<keyword evidence="3" id="KW-1185">Reference proteome</keyword>
<evidence type="ECO:0000313" key="3">
    <source>
        <dbReference type="Proteomes" id="UP000230750"/>
    </source>
</evidence>
<feature type="compositionally biased region" description="Pro residues" evidence="1">
    <location>
        <begin position="284"/>
        <end position="293"/>
    </location>
</feature>
<feature type="compositionally biased region" description="Basic and acidic residues" evidence="1">
    <location>
        <begin position="248"/>
        <end position="264"/>
    </location>
</feature>
<reference evidence="2 3" key="1">
    <citation type="journal article" date="2017" name="PLoS Biol.">
        <title>The sea cucumber genome provides insights into morphological evolution and visceral regeneration.</title>
        <authorList>
            <person name="Zhang X."/>
            <person name="Sun L."/>
            <person name="Yuan J."/>
            <person name="Sun Y."/>
            <person name="Gao Y."/>
            <person name="Zhang L."/>
            <person name="Li S."/>
            <person name="Dai H."/>
            <person name="Hamel J.F."/>
            <person name="Liu C."/>
            <person name="Yu Y."/>
            <person name="Liu S."/>
            <person name="Lin W."/>
            <person name="Guo K."/>
            <person name="Jin S."/>
            <person name="Xu P."/>
            <person name="Storey K.B."/>
            <person name="Huan P."/>
            <person name="Zhang T."/>
            <person name="Zhou Y."/>
            <person name="Zhang J."/>
            <person name="Lin C."/>
            <person name="Li X."/>
            <person name="Xing L."/>
            <person name="Huo D."/>
            <person name="Sun M."/>
            <person name="Wang L."/>
            <person name="Mercier A."/>
            <person name="Li F."/>
            <person name="Yang H."/>
            <person name="Xiang J."/>
        </authorList>
    </citation>
    <scope>NUCLEOTIDE SEQUENCE [LARGE SCALE GENOMIC DNA]</scope>
    <source>
        <strain evidence="2">Shaxun</strain>
        <tissue evidence="2">Muscle</tissue>
    </source>
</reference>
<gene>
    <name evidence="2" type="ORF">BSL78_19154</name>
</gene>
<feature type="compositionally biased region" description="Polar residues" evidence="1">
    <location>
        <begin position="238"/>
        <end position="247"/>
    </location>
</feature>
<accession>A0A2G8K7I7</accession>
<sequence>MPTNRLTSRSVDDLVSVSPIDSPVLVWTPGSLAVNSTSPAQSPSQSPFYVARSNQSSATGTPFLPTPPCSPKSGQFASSKRSTPESYIANTDVNNDDDVSCSSALTPREEGQSAEDLYTPFSTPLNGSTSDSCLSRTTEETSFTPSHPPSEQHDDEIPHQNTPTNQMDDVELRHFQVTNGKSATNVFSCKKRIDDALEALEVSDEDIDSTTDLDDHFSYEEEDDFSSEEADNLHSEDMTSPITSKPLQESKRYPKGDVHVDKQTRVHATTSNKKLQLINLDFVPKPPTQPPSGPVSRRHHSRASRQDTEAPRRPFLPNIKRQLGVNRIDANQSNWLETLPPSPESPQFTLPPISGVNMPRPPTQPPSKLQQP</sequence>
<organism evidence="2 3">
    <name type="scientific">Stichopus japonicus</name>
    <name type="common">Sea cucumber</name>
    <dbReference type="NCBI Taxonomy" id="307972"/>
    <lineage>
        <taxon>Eukaryota</taxon>
        <taxon>Metazoa</taxon>
        <taxon>Echinodermata</taxon>
        <taxon>Eleutherozoa</taxon>
        <taxon>Echinozoa</taxon>
        <taxon>Holothuroidea</taxon>
        <taxon>Aspidochirotacea</taxon>
        <taxon>Aspidochirotida</taxon>
        <taxon>Stichopodidae</taxon>
        <taxon>Apostichopus</taxon>
    </lineage>
</organism>
<protein>
    <submittedName>
        <fullName evidence="2">Uncharacterized protein</fullName>
    </submittedName>
</protein>
<dbReference type="Proteomes" id="UP000230750">
    <property type="component" value="Unassembled WGS sequence"/>
</dbReference>
<feature type="compositionally biased region" description="Acidic residues" evidence="1">
    <location>
        <begin position="220"/>
        <end position="230"/>
    </location>
</feature>
<feature type="region of interest" description="Disordered" evidence="1">
    <location>
        <begin position="30"/>
        <end position="165"/>
    </location>
</feature>